<feature type="transmembrane region" description="Helical" evidence="1">
    <location>
        <begin position="205"/>
        <end position="222"/>
    </location>
</feature>
<proteinExistence type="predicted"/>
<keyword evidence="1" id="KW-0812">Transmembrane</keyword>
<organism evidence="2 3">
    <name type="scientific">Jimgerdemannia flammicorona</name>
    <dbReference type="NCBI Taxonomy" id="994334"/>
    <lineage>
        <taxon>Eukaryota</taxon>
        <taxon>Fungi</taxon>
        <taxon>Fungi incertae sedis</taxon>
        <taxon>Mucoromycota</taxon>
        <taxon>Mucoromycotina</taxon>
        <taxon>Endogonomycetes</taxon>
        <taxon>Endogonales</taxon>
        <taxon>Endogonaceae</taxon>
        <taxon>Jimgerdemannia</taxon>
    </lineage>
</organism>
<comment type="caution">
    <text evidence="2">The sequence shown here is derived from an EMBL/GenBank/DDBJ whole genome shotgun (WGS) entry which is preliminary data.</text>
</comment>
<sequence length="282" mass="30946">MAQTFPISLHHRAARPRHGVFVSLRRLAAPPVSPTSATNHLADNGVTGASKCLAIYQTSVVRVAIADLAQWEKNIKGPHGIINYKRPLQKEIMFIPRQVNGSASYNSGFLSDYHVRRQWIAFFVLWLLWGFTWFVRHAFPGSTRTAAPGDRVNAVDADADASAANTTVPATGTHSKWGLGGSSRYSGDGYGYGGIAGRGNRAHDVLRDLVLLLLSALLVNTLAQGSTYAVEILAWIFVAFAIVWTIFEASYESRIARFFFGLVFFGITVAIFSLAFHEGWDD</sequence>
<dbReference type="EMBL" id="RBNI01013418">
    <property type="protein sequence ID" value="RUP31950.1"/>
    <property type="molecule type" value="Genomic_DNA"/>
</dbReference>
<dbReference type="Proteomes" id="UP000268093">
    <property type="component" value="Unassembled WGS sequence"/>
</dbReference>
<keyword evidence="1" id="KW-1133">Transmembrane helix</keyword>
<name>A0A433C054_9FUNG</name>
<evidence type="ECO:0000313" key="2">
    <source>
        <dbReference type="EMBL" id="RUP31950.1"/>
    </source>
</evidence>
<gene>
    <name evidence="2" type="ORF">BC936DRAFT_138600</name>
</gene>
<keyword evidence="1" id="KW-0472">Membrane</keyword>
<evidence type="ECO:0000256" key="1">
    <source>
        <dbReference type="SAM" id="Phobius"/>
    </source>
</evidence>
<reference evidence="2 3" key="1">
    <citation type="journal article" date="2018" name="New Phytol.">
        <title>Phylogenomics of Endogonaceae and evolution of mycorrhizas within Mucoromycota.</title>
        <authorList>
            <person name="Chang Y."/>
            <person name="Desiro A."/>
            <person name="Na H."/>
            <person name="Sandor L."/>
            <person name="Lipzen A."/>
            <person name="Clum A."/>
            <person name="Barry K."/>
            <person name="Grigoriev I.V."/>
            <person name="Martin F.M."/>
            <person name="Stajich J.E."/>
            <person name="Smith M.E."/>
            <person name="Bonito G."/>
            <person name="Spatafora J.W."/>
        </authorList>
    </citation>
    <scope>NUCLEOTIDE SEQUENCE [LARGE SCALE GENOMIC DNA]</scope>
    <source>
        <strain evidence="2 3">GMNB39</strain>
    </source>
</reference>
<feature type="transmembrane region" description="Helical" evidence="1">
    <location>
        <begin position="119"/>
        <end position="135"/>
    </location>
</feature>
<keyword evidence="3" id="KW-1185">Reference proteome</keyword>
<evidence type="ECO:0000313" key="3">
    <source>
        <dbReference type="Proteomes" id="UP000268093"/>
    </source>
</evidence>
<dbReference type="AlphaFoldDB" id="A0A433C054"/>
<dbReference type="OrthoDB" id="2446850at2759"/>
<protein>
    <submittedName>
        <fullName evidence="2">Uncharacterized protein</fullName>
    </submittedName>
</protein>
<feature type="transmembrane region" description="Helical" evidence="1">
    <location>
        <begin position="228"/>
        <end position="247"/>
    </location>
</feature>
<feature type="transmembrane region" description="Helical" evidence="1">
    <location>
        <begin position="259"/>
        <end position="276"/>
    </location>
</feature>
<accession>A0A433C054</accession>